<keyword evidence="5" id="KW-0560">Oxidoreductase</keyword>
<dbReference type="Proteomes" id="UP001317870">
    <property type="component" value="Chromosome"/>
</dbReference>
<dbReference type="InterPro" id="IPR016167">
    <property type="entry name" value="FAD-bd_PCMH_sub1"/>
</dbReference>
<dbReference type="PROSITE" id="PS51387">
    <property type="entry name" value="FAD_PCMH"/>
    <property type="match status" value="1"/>
</dbReference>
<dbReference type="EMBL" id="AP026978">
    <property type="protein sequence ID" value="BDT97662.1"/>
    <property type="molecule type" value="Genomic_DNA"/>
</dbReference>
<reference evidence="7 8" key="1">
    <citation type="submission" date="2022-11" db="EMBL/GenBank/DDBJ databases">
        <title>Genome Sequencing of Nocardia sp. ON39_IFM12276 and assembly.</title>
        <authorList>
            <person name="Shimojima M."/>
            <person name="Toyokawa M."/>
            <person name="Uesaka K."/>
        </authorList>
    </citation>
    <scope>NUCLEOTIDE SEQUENCE [LARGE SCALE GENOMIC DNA]</scope>
    <source>
        <strain evidence="7 8">IFM 12276</strain>
    </source>
</reference>
<dbReference type="RefSeq" id="WP_281877627.1">
    <property type="nucleotide sequence ID" value="NZ_AP026978.1"/>
</dbReference>
<sequence length="436" mass="45517">MTFDELRAALPGRVLVAGDEGFENAARPWTTTVAQPVAAVVHAGDAADVATVVRYAGGAGVPVVTQPTGHGASGGVPDAILLRTGHLDGLEIDAERRVARVGAGVAWGRVQSAAARHGLTGLAGSNPVVGVTGYTLGGGMSWFGRKHGWAGDAVRAFEVVDAAGARRRVTAEDDPDLFWALRGGGGDFAVVTALEFDLFPAPELFGGRMLWPEARIREVFDVFQEITADAPDELSVWFQRLQIPDAPPMVGIDAVYLGDPDRGRAMLARLDAIGAPILDKRGVFGPADIGAVTGEPTTPSPSLSRAEQLTELGDAVVKTLIDEPVAPLANVQIRHLGGALAETRPDGGARGPIAQPYLLYCLGLGLPHLADAVHARRTAIVDAVSGQISGGKPYTFLTPGEDASAAFDTATLTRLRAIKRARDPHGVIRANYPVLG</sequence>
<accession>A0ABN6TXJ9</accession>
<comment type="cofactor">
    <cofactor evidence="1">
        <name>FAD</name>
        <dbReference type="ChEBI" id="CHEBI:57692"/>
    </cofactor>
</comment>
<organism evidence="7 8">
    <name type="scientific">Nocardia sputorum</name>
    <dbReference type="NCBI Taxonomy" id="2984338"/>
    <lineage>
        <taxon>Bacteria</taxon>
        <taxon>Bacillati</taxon>
        <taxon>Actinomycetota</taxon>
        <taxon>Actinomycetes</taxon>
        <taxon>Mycobacteriales</taxon>
        <taxon>Nocardiaceae</taxon>
        <taxon>Nocardia</taxon>
    </lineage>
</organism>
<dbReference type="InterPro" id="IPR016169">
    <property type="entry name" value="FAD-bd_PCMH_sub2"/>
</dbReference>
<evidence type="ECO:0000256" key="2">
    <source>
        <dbReference type="ARBA" id="ARBA00005466"/>
    </source>
</evidence>
<dbReference type="Gene3D" id="3.40.462.20">
    <property type="match status" value="1"/>
</dbReference>
<evidence type="ECO:0000256" key="3">
    <source>
        <dbReference type="ARBA" id="ARBA00022630"/>
    </source>
</evidence>
<keyword evidence="3" id="KW-0285">Flavoprotein</keyword>
<evidence type="ECO:0000256" key="1">
    <source>
        <dbReference type="ARBA" id="ARBA00001974"/>
    </source>
</evidence>
<evidence type="ECO:0000256" key="4">
    <source>
        <dbReference type="ARBA" id="ARBA00022827"/>
    </source>
</evidence>
<dbReference type="InterPro" id="IPR050416">
    <property type="entry name" value="FAD-linked_Oxidoreductase"/>
</dbReference>
<dbReference type="SUPFAM" id="SSF56176">
    <property type="entry name" value="FAD-binding/transporter-associated domain-like"/>
    <property type="match status" value="1"/>
</dbReference>
<dbReference type="Pfam" id="PF01565">
    <property type="entry name" value="FAD_binding_4"/>
    <property type="match status" value="1"/>
</dbReference>
<dbReference type="Gene3D" id="3.30.465.10">
    <property type="match status" value="1"/>
</dbReference>
<dbReference type="InterPro" id="IPR006094">
    <property type="entry name" value="Oxid_FAD_bind_N"/>
</dbReference>
<keyword evidence="8" id="KW-1185">Reference proteome</keyword>
<feature type="domain" description="FAD-binding PCMH-type" evidence="6">
    <location>
        <begin position="33"/>
        <end position="201"/>
    </location>
</feature>
<evidence type="ECO:0000259" key="6">
    <source>
        <dbReference type="PROSITE" id="PS51387"/>
    </source>
</evidence>
<protein>
    <submittedName>
        <fullName evidence="7">Oxidoreductase</fullName>
    </submittedName>
</protein>
<comment type="similarity">
    <text evidence="2">Belongs to the oxygen-dependent FAD-linked oxidoreductase family.</text>
</comment>
<proteinExistence type="inferred from homology"/>
<dbReference type="Gene3D" id="3.30.43.10">
    <property type="entry name" value="Uridine Diphospho-n-acetylenolpyruvylglucosamine Reductase, domain 2"/>
    <property type="match status" value="1"/>
</dbReference>
<name>A0ABN6TXJ9_9NOCA</name>
<dbReference type="InterPro" id="IPR036318">
    <property type="entry name" value="FAD-bd_PCMH-like_sf"/>
</dbReference>
<gene>
    <name evidence="7" type="ORF">IFM12276_06910</name>
</gene>
<dbReference type="PANTHER" id="PTHR42973">
    <property type="entry name" value="BINDING OXIDOREDUCTASE, PUTATIVE (AFU_ORTHOLOGUE AFUA_1G17690)-RELATED"/>
    <property type="match status" value="1"/>
</dbReference>
<evidence type="ECO:0000313" key="8">
    <source>
        <dbReference type="Proteomes" id="UP001317870"/>
    </source>
</evidence>
<evidence type="ECO:0000256" key="5">
    <source>
        <dbReference type="ARBA" id="ARBA00023002"/>
    </source>
</evidence>
<dbReference type="PANTHER" id="PTHR42973:SF39">
    <property type="entry name" value="FAD-BINDING PCMH-TYPE DOMAIN-CONTAINING PROTEIN"/>
    <property type="match status" value="1"/>
</dbReference>
<keyword evidence="4" id="KW-0274">FAD</keyword>
<dbReference type="InterPro" id="IPR016166">
    <property type="entry name" value="FAD-bd_PCMH"/>
</dbReference>
<evidence type="ECO:0000313" key="7">
    <source>
        <dbReference type="EMBL" id="BDT97662.1"/>
    </source>
</evidence>